<dbReference type="PROSITE" id="PS51354">
    <property type="entry name" value="GLUTAREDOXIN_2"/>
    <property type="match status" value="1"/>
</dbReference>
<dbReference type="Proteomes" id="UP000545876">
    <property type="component" value="Unassembled WGS sequence"/>
</dbReference>
<keyword evidence="1" id="KW-0175">Coiled coil</keyword>
<feature type="transmembrane region" description="Helical" evidence="2">
    <location>
        <begin position="313"/>
        <end position="334"/>
    </location>
</feature>
<dbReference type="InterPro" id="IPR011767">
    <property type="entry name" value="GLR_AS"/>
</dbReference>
<keyword evidence="2" id="KW-0812">Transmembrane</keyword>
<name>A0A847D0G6_9BACT</name>
<comment type="caution">
    <text evidence="5">The sequence shown here is derived from an EMBL/GenBank/DDBJ whole genome shotgun (WGS) entry which is preliminary data.</text>
</comment>
<feature type="coiled-coil region" evidence="1">
    <location>
        <begin position="44"/>
        <end position="78"/>
    </location>
</feature>
<feature type="chain" id="PRO_5032550692" description="Glutaredoxin domain-containing protein" evidence="3">
    <location>
        <begin position="21"/>
        <end position="336"/>
    </location>
</feature>
<evidence type="ECO:0000313" key="5">
    <source>
        <dbReference type="EMBL" id="NLD25224.1"/>
    </source>
</evidence>
<dbReference type="AlphaFoldDB" id="A0A847D0G6"/>
<dbReference type="Gene3D" id="3.40.30.10">
    <property type="entry name" value="Glutaredoxin"/>
    <property type="match status" value="1"/>
</dbReference>
<dbReference type="PROSITE" id="PS00195">
    <property type="entry name" value="GLUTAREDOXIN_1"/>
    <property type="match status" value="1"/>
</dbReference>
<feature type="transmembrane region" description="Helical" evidence="2">
    <location>
        <begin position="243"/>
        <end position="268"/>
    </location>
</feature>
<dbReference type="EMBL" id="JAAZBX010000002">
    <property type="protein sequence ID" value="NLD25224.1"/>
    <property type="molecule type" value="Genomic_DNA"/>
</dbReference>
<gene>
    <name evidence="5" type="ORF">GX656_01100</name>
</gene>
<dbReference type="PROSITE" id="PS00194">
    <property type="entry name" value="THIOREDOXIN_1"/>
    <property type="match status" value="1"/>
</dbReference>
<organism evidence="5 6">
    <name type="scientific">Candidatus Dojkabacteria bacterium</name>
    <dbReference type="NCBI Taxonomy" id="2099670"/>
    <lineage>
        <taxon>Bacteria</taxon>
        <taxon>Candidatus Dojkabacteria</taxon>
    </lineage>
</organism>
<sequence length="336" mass="37949">MKKLLIGILFVLLFPIPSFAKEQVTLFWGVTCPYCHTVREKISEEKLDEKIDIVEIELQENKENLPKFEEKIKECNINPQQAGIPMLFVDGKCYQGVDPIMEKLNGMVEGKDVNGSIEEIDLVEGKRNTEIMIGIVSLFLVVLVLFGYYRQNMKTSRKKDAKKSKKVYTLILFLLAPLFFASKTYAICPLCTIAVGAGVGFSRSLGIDDLIVGLWVGGLLVSSSMWLFEWLKSKKIAKKHTETYWAFGAATLMFALTLIPLKMAGIIGHPFNKMFGIDKVLLGVVIGSVVFFASGRLHFYLKSKNKDQVYFPYQKVVIPVGALWLTTIILYLIVYY</sequence>
<keyword evidence="2" id="KW-1133">Transmembrane helix</keyword>
<evidence type="ECO:0000313" key="6">
    <source>
        <dbReference type="Proteomes" id="UP000545876"/>
    </source>
</evidence>
<dbReference type="InterPro" id="IPR002109">
    <property type="entry name" value="Glutaredoxin"/>
</dbReference>
<evidence type="ECO:0000256" key="3">
    <source>
        <dbReference type="SAM" id="SignalP"/>
    </source>
</evidence>
<keyword evidence="2" id="KW-0472">Membrane</keyword>
<feature type="domain" description="Glutaredoxin" evidence="4">
    <location>
        <begin position="24"/>
        <end position="93"/>
    </location>
</feature>
<evidence type="ECO:0000259" key="4">
    <source>
        <dbReference type="Pfam" id="PF00462"/>
    </source>
</evidence>
<dbReference type="Pfam" id="PF00462">
    <property type="entry name" value="Glutaredoxin"/>
    <property type="match status" value="1"/>
</dbReference>
<dbReference type="InterPro" id="IPR017937">
    <property type="entry name" value="Thioredoxin_CS"/>
</dbReference>
<feature type="transmembrane region" description="Helical" evidence="2">
    <location>
        <begin position="170"/>
        <end position="198"/>
    </location>
</feature>
<keyword evidence="3" id="KW-0732">Signal</keyword>
<accession>A0A847D0G6</accession>
<dbReference type="InterPro" id="IPR036249">
    <property type="entry name" value="Thioredoxin-like_sf"/>
</dbReference>
<feature type="transmembrane region" description="Helical" evidence="2">
    <location>
        <begin position="210"/>
        <end position="231"/>
    </location>
</feature>
<dbReference type="SUPFAM" id="SSF52833">
    <property type="entry name" value="Thioredoxin-like"/>
    <property type="match status" value="1"/>
</dbReference>
<reference evidence="5 6" key="1">
    <citation type="journal article" date="2020" name="Biotechnol. Biofuels">
        <title>New insights from the biogas microbiome by comprehensive genome-resolved metagenomics of nearly 1600 species originating from multiple anaerobic digesters.</title>
        <authorList>
            <person name="Campanaro S."/>
            <person name="Treu L."/>
            <person name="Rodriguez-R L.M."/>
            <person name="Kovalovszki A."/>
            <person name="Ziels R.M."/>
            <person name="Maus I."/>
            <person name="Zhu X."/>
            <person name="Kougias P.G."/>
            <person name="Basile A."/>
            <person name="Luo G."/>
            <person name="Schluter A."/>
            <person name="Konstantinidis K.T."/>
            <person name="Angelidaki I."/>
        </authorList>
    </citation>
    <scope>NUCLEOTIDE SEQUENCE [LARGE SCALE GENOMIC DNA]</scope>
    <source>
        <strain evidence="5">AS06rmzACSIP_65</strain>
    </source>
</reference>
<feature type="signal peptide" evidence="3">
    <location>
        <begin position="1"/>
        <end position="20"/>
    </location>
</feature>
<feature type="transmembrane region" description="Helical" evidence="2">
    <location>
        <begin position="280"/>
        <end position="301"/>
    </location>
</feature>
<evidence type="ECO:0000256" key="1">
    <source>
        <dbReference type="SAM" id="Coils"/>
    </source>
</evidence>
<evidence type="ECO:0000256" key="2">
    <source>
        <dbReference type="SAM" id="Phobius"/>
    </source>
</evidence>
<feature type="transmembrane region" description="Helical" evidence="2">
    <location>
        <begin position="131"/>
        <end position="149"/>
    </location>
</feature>
<proteinExistence type="predicted"/>
<protein>
    <recommendedName>
        <fullName evidence="4">Glutaredoxin domain-containing protein</fullName>
    </recommendedName>
</protein>